<accession>R4WNR2</accession>
<keyword evidence="1" id="KW-0732">Signal</keyword>
<feature type="signal peptide" evidence="1">
    <location>
        <begin position="1"/>
        <end position="22"/>
    </location>
</feature>
<dbReference type="PATRIC" id="fig|758793.3.peg.776"/>
<feature type="chain" id="PRO_5004380952" evidence="1">
    <location>
        <begin position="23"/>
        <end position="147"/>
    </location>
</feature>
<dbReference type="Proteomes" id="UP000013966">
    <property type="component" value="Chromosome 1"/>
</dbReference>
<keyword evidence="3" id="KW-1185">Reference proteome</keyword>
<reference evidence="2 3" key="1">
    <citation type="journal article" date="2013" name="Genome Announc.">
        <title>Complete Genome Sequence of Burkholderia sp. Strain RPE64, Bacterial Symbiont of the Bean Bug Riptortus pedestris.</title>
        <authorList>
            <person name="Shibata T.F."/>
            <person name="Maeda T."/>
            <person name="Nikoh N."/>
            <person name="Yamaguchi K."/>
            <person name="Oshima K."/>
            <person name="Hattori M."/>
            <person name="Nishiyama T."/>
            <person name="Hasebe M."/>
            <person name="Fukatsu T."/>
            <person name="Kikuchi Y."/>
            <person name="Shigenobu S."/>
        </authorList>
    </citation>
    <scope>NUCLEOTIDE SEQUENCE [LARGE SCALE GENOMIC DNA]</scope>
</reference>
<evidence type="ECO:0000256" key="1">
    <source>
        <dbReference type="SAM" id="SignalP"/>
    </source>
</evidence>
<dbReference type="STRING" id="758793.BRPE64_ACDS07760"/>
<organism evidence="2 3">
    <name type="scientific">Caballeronia insecticola</name>
    <dbReference type="NCBI Taxonomy" id="758793"/>
    <lineage>
        <taxon>Bacteria</taxon>
        <taxon>Pseudomonadati</taxon>
        <taxon>Pseudomonadota</taxon>
        <taxon>Betaproteobacteria</taxon>
        <taxon>Burkholderiales</taxon>
        <taxon>Burkholderiaceae</taxon>
        <taxon>Caballeronia</taxon>
    </lineage>
</organism>
<sequence length="147" mass="15956">MTLTLACRIFRWSLPMAFGALAAHAHARALDSQLDCKSTPHDFIAPLQDSNLLEAKPMRIEANSINAFRPVKGAALTAYGFKVYALVAYQKDDPLFKPGKGEPISDAAYGAVVWGGDIEVEQKVREAGSDAVVHHVAPFITAIFCKQ</sequence>
<evidence type="ECO:0000313" key="3">
    <source>
        <dbReference type="Proteomes" id="UP000013966"/>
    </source>
</evidence>
<dbReference type="AlphaFoldDB" id="R4WNR2"/>
<protein>
    <submittedName>
        <fullName evidence="2">Uncharacterized protein</fullName>
    </submittedName>
</protein>
<dbReference type="KEGG" id="buo:BRPE64_ACDS07760"/>
<name>R4WNR2_9BURK</name>
<dbReference type="EMBL" id="AP013058">
    <property type="protein sequence ID" value="BAN22530.1"/>
    <property type="molecule type" value="Genomic_DNA"/>
</dbReference>
<dbReference type="HOGENOM" id="CLU_116619_0_0_4"/>
<proteinExistence type="predicted"/>
<dbReference type="RefSeq" id="WP_016344689.1">
    <property type="nucleotide sequence ID" value="NC_021287.1"/>
</dbReference>
<evidence type="ECO:0000313" key="2">
    <source>
        <dbReference type="EMBL" id="BAN22530.1"/>
    </source>
</evidence>
<gene>
    <name evidence="2" type="ORF">BRPE64_ACDS07760</name>
</gene>
<reference evidence="2 3" key="2">
    <citation type="journal article" date="2018" name="Int. J. Syst. Evol. Microbiol.">
        <title>Burkholderia insecticola sp. nov., a gut symbiotic bacterium of the bean bug Riptortus pedestris.</title>
        <authorList>
            <person name="Takeshita K."/>
            <person name="Tamaki H."/>
            <person name="Ohbayashi T."/>
            <person name="Meng X.-Y."/>
            <person name="Sone T."/>
            <person name="Mitani Y."/>
            <person name="Peeters C."/>
            <person name="Kikuchi Y."/>
            <person name="Vandamme P."/>
        </authorList>
    </citation>
    <scope>NUCLEOTIDE SEQUENCE [LARGE SCALE GENOMIC DNA]</scope>
    <source>
        <strain evidence="2">RPE64</strain>
    </source>
</reference>